<dbReference type="PANTHER" id="PTHR16222:SF12">
    <property type="entry name" value="ADP-RIBOSYLGLYCOHYDROLASE-RELATED"/>
    <property type="match status" value="1"/>
</dbReference>
<dbReference type="PANTHER" id="PTHR16222">
    <property type="entry name" value="ADP-RIBOSYLGLYCOHYDROLASE"/>
    <property type="match status" value="1"/>
</dbReference>
<name>A0ABU1G5B5_9GAMM</name>
<keyword evidence="2" id="KW-1185">Reference proteome</keyword>
<accession>A0ABU1G5B5</accession>
<gene>
    <name evidence="1" type="ORF">QC818_15310</name>
</gene>
<organism evidence="1 2">
    <name type="scientific">Halomonas koreensis</name>
    <dbReference type="NCBI Taxonomy" id="245385"/>
    <lineage>
        <taxon>Bacteria</taxon>
        <taxon>Pseudomonadati</taxon>
        <taxon>Pseudomonadota</taxon>
        <taxon>Gammaproteobacteria</taxon>
        <taxon>Oceanospirillales</taxon>
        <taxon>Halomonadaceae</taxon>
        <taxon>Halomonas</taxon>
    </lineage>
</organism>
<protein>
    <submittedName>
        <fullName evidence="1">ADP-ribosylglycohydrolase family protein</fullName>
    </submittedName>
</protein>
<dbReference type="SUPFAM" id="SSF101478">
    <property type="entry name" value="ADP-ribosylglycohydrolase"/>
    <property type="match status" value="1"/>
</dbReference>
<reference evidence="1 2" key="1">
    <citation type="submission" date="2023-04" db="EMBL/GenBank/DDBJ databases">
        <title>A long-awaited taxogenomic arrangement of the family Halomonadaceae.</title>
        <authorList>
            <person name="De La Haba R."/>
            <person name="Chuvochina M."/>
            <person name="Wittouck S."/>
            <person name="Arahal D.R."/>
            <person name="Sanchez-Porro C."/>
            <person name="Hugenholtz P."/>
            <person name="Ventosa A."/>
        </authorList>
    </citation>
    <scope>NUCLEOTIDE SEQUENCE [LARGE SCALE GENOMIC DNA]</scope>
    <source>
        <strain evidence="1 2">DSM 23530</strain>
    </source>
</reference>
<sequence length="315" mass="33582">MTHDPGFSDDARDRCRGALLGLACGDALGTTLEFCARDAQPLHTELLGGGVFGVEPGEWTDDTAMALCLAESLLVRRAFDPLDQLDRYGRWLTRGHLSCQGRCIDIGNTTLEALRRYRWEGSAQVGGTAPWQSGNGGIMRLAPVVLAAAGEGDAIALSMASSRTTHASPDCLDAAALMGAVLWRLLKGMPLPEVLADIPAVPTRGQAISRIQRGEFRRLSRDAISSSGYVIDTLEAALWCCYHAASPEEALVLAANLADDADTVAAVTGQLAGAAWGAHRLPTRWRSELAWEGRITDFADRLAALSLDADRLADA</sequence>
<dbReference type="InterPro" id="IPR050792">
    <property type="entry name" value="ADP-ribosylglycohydrolase"/>
</dbReference>
<dbReference type="Pfam" id="PF03747">
    <property type="entry name" value="ADP_ribosyl_GH"/>
    <property type="match status" value="1"/>
</dbReference>
<dbReference type="InterPro" id="IPR036705">
    <property type="entry name" value="Ribosyl_crysJ1_sf"/>
</dbReference>
<dbReference type="Gene3D" id="1.10.4080.10">
    <property type="entry name" value="ADP-ribosylation/Crystallin J1"/>
    <property type="match status" value="1"/>
</dbReference>
<dbReference type="Proteomes" id="UP001264519">
    <property type="component" value="Unassembled WGS sequence"/>
</dbReference>
<dbReference type="RefSeq" id="WP_309653730.1">
    <property type="nucleotide sequence ID" value="NZ_JARWAK010000015.1"/>
</dbReference>
<proteinExistence type="predicted"/>
<evidence type="ECO:0000313" key="2">
    <source>
        <dbReference type="Proteomes" id="UP001264519"/>
    </source>
</evidence>
<comment type="caution">
    <text evidence="1">The sequence shown here is derived from an EMBL/GenBank/DDBJ whole genome shotgun (WGS) entry which is preliminary data.</text>
</comment>
<dbReference type="EMBL" id="JARWAK010000015">
    <property type="protein sequence ID" value="MDR5868153.1"/>
    <property type="molecule type" value="Genomic_DNA"/>
</dbReference>
<evidence type="ECO:0000313" key="1">
    <source>
        <dbReference type="EMBL" id="MDR5868153.1"/>
    </source>
</evidence>
<dbReference type="InterPro" id="IPR005502">
    <property type="entry name" value="Ribosyl_crysJ1"/>
</dbReference>